<feature type="transmembrane region" description="Helical" evidence="5">
    <location>
        <begin position="267"/>
        <end position="283"/>
    </location>
</feature>
<evidence type="ECO:0000256" key="3">
    <source>
        <dbReference type="ARBA" id="ARBA00022989"/>
    </source>
</evidence>
<name>A0A8T6QYR5_9MICO</name>
<dbReference type="InterPro" id="IPR000537">
    <property type="entry name" value="UbiA_prenyltransferase"/>
</dbReference>
<comment type="caution">
    <text evidence="6">The sequence shown here is derived from an EMBL/GenBank/DDBJ whole genome shotgun (WGS) entry which is preliminary data.</text>
</comment>
<dbReference type="EC" id="2.4.2.45" evidence="6"/>
<feature type="transmembrane region" description="Helical" evidence="5">
    <location>
        <begin position="199"/>
        <end position="218"/>
    </location>
</feature>
<dbReference type="Pfam" id="PF01040">
    <property type="entry name" value="UbiA"/>
    <property type="match status" value="1"/>
</dbReference>
<organism evidence="6 7">
    <name type="scientific">Phycicoccus flavus</name>
    <dbReference type="NCBI Taxonomy" id="2502783"/>
    <lineage>
        <taxon>Bacteria</taxon>
        <taxon>Bacillati</taxon>
        <taxon>Actinomycetota</taxon>
        <taxon>Actinomycetes</taxon>
        <taxon>Micrococcales</taxon>
        <taxon>Intrasporangiaceae</taxon>
        <taxon>Phycicoccus</taxon>
    </lineage>
</organism>
<evidence type="ECO:0000256" key="2">
    <source>
        <dbReference type="ARBA" id="ARBA00022692"/>
    </source>
</evidence>
<reference evidence="6" key="1">
    <citation type="submission" date="2020-03" db="EMBL/GenBank/DDBJ databases">
        <title>Phycicoccus flavus sp. nov., a novel endophytic actinobacterium isolated from branch of Kandelia candel.</title>
        <authorList>
            <person name="Tuo L."/>
        </authorList>
    </citation>
    <scope>NUCLEOTIDE SEQUENCE</scope>
    <source>
        <strain evidence="6">CMS6Z-2</strain>
    </source>
</reference>
<dbReference type="RefSeq" id="WP_164896455.1">
    <property type="nucleotide sequence ID" value="NZ_SAYU02000008.1"/>
</dbReference>
<evidence type="ECO:0000313" key="6">
    <source>
        <dbReference type="EMBL" id="NHA67239.1"/>
    </source>
</evidence>
<dbReference type="GO" id="GO:0016765">
    <property type="term" value="F:transferase activity, transferring alkyl or aryl (other than methyl) groups"/>
    <property type="evidence" value="ECO:0007669"/>
    <property type="project" value="InterPro"/>
</dbReference>
<evidence type="ECO:0000256" key="5">
    <source>
        <dbReference type="SAM" id="Phobius"/>
    </source>
</evidence>
<dbReference type="InterPro" id="IPR044878">
    <property type="entry name" value="UbiA_sf"/>
</dbReference>
<sequence length="284" mass="29452">MTRELVRLVRPGQWAKNALVAAAPLAAGTLLTPAVAGRTLLALLAFVLASGATYALNDLLDAPADALHPVKRTRPVASGALSRRTAAVVAAVLAVAAMAVALAVGLGVVVATYLLLTAAYSAGLKHEPVVELAVVALGFVLRAVGGGVATDTPLSQWFLIVTGFASLLVVAGKRESELVLAGRDGRTPRQATTRYSLPFLRVVTATSAAMTVAGYSLWAADVSPTGREPWIAVSVVPFTVGVLRFVLDAENADAEEPERTVVRDRVLLGLGVLWLATYGLGMLP</sequence>
<gene>
    <name evidence="6" type="ORF">EPD83_004090</name>
</gene>
<dbReference type="EMBL" id="SAYU02000008">
    <property type="protein sequence ID" value="NHA67239.1"/>
    <property type="molecule type" value="Genomic_DNA"/>
</dbReference>
<keyword evidence="4 5" id="KW-0472">Membrane</keyword>
<dbReference type="InterPro" id="IPR050475">
    <property type="entry name" value="Prenyltransferase_related"/>
</dbReference>
<dbReference type="Proteomes" id="UP000287866">
    <property type="component" value="Unassembled WGS sequence"/>
</dbReference>
<keyword evidence="7" id="KW-1185">Reference proteome</keyword>
<dbReference type="PANTHER" id="PTHR42723:SF1">
    <property type="entry name" value="CHLOROPHYLL SYNTHASE, CHLOROPLASTIC"/>
    <property type="match status" value="1"/>
</dbReference>
<evidence type="ECO:0000313" key="7">
    <source>
        <dbReference type="Proteomes" id="UP000287866"/>
    </source>
</evidence>
<evidence type="ECO:0000256" key="4">
    <source>
        <dbReference type="ARBA" id="ARBA00023136"/>
    </source>
</evidence>
<dbReference type="NCBIfam" id="NF008978">
    <property type="entry name" value="PRK12324.1-4"/>
    <property type="match status" value="1"/>
</dbReference>
<keyword evidence="6" id="KW-0808">Transferase</keyword>
<feature type="transmembrane region" description="Helical" evidence="5">
    <location>
        <begin position="154"/>
        <end position="171"/>
    </location>
</feature>
<keyword evidence="6" id="KW-0328">Glycosyltransferase</keyword>
<dbReference type="GO" id="GO:0016757">
    <property type="term" value="F:glycosyltransferase activity"/>
    <property type="evidence" value="ECO:0007669"/>
    <property type="project" value="UniProtKB-KW"/>
</dbReference>
<feature type="transmembrane region" description="Helical" evidence="5">
    <location>
        <begin position="88"/>
        <end position="116"/>
    </location>
</feature>
<dbReference type="GO" id="GO:0016020">
    <property type="term" value="C:membrane"/>
    <property type="evidence" value="ECO:0007669"/>
    <property type="project" value="UniProtKB-SubCell"/>
</dbReference>
<dbReference type="CDD" id="cd13963">
    <property type="entry name" value="PT_UbiA_2"/>
    <property type="match status" value="1"/>
</dbReference>
<keyword evidence="2 5" id="KW-0812">Transmembrane</keyword>
<accession>A0A8T6QYR5</accession>
<dbReference type="PANTHER" id="PTHR42723">
    <property type="entry name" value="CHLOROPHYLL SYNTHASE"/>
    <property type="match status" value="1"/>
</dbReference>
<feature type="transmembrane region" description="Helical" evidence="5">
    <location>
        <begin position="230"/>
        <end position="247"/>
    </location>
</feature>
<keyword evidence="3 5" id="KW-1133">Transmembrane helix</keyword>
<protein>
    <submittedName>
        <fullName evidence="6">Decaprenyl-phosphate phosphoribosyltransferase</fullName>
        <ecNumber evidence="6">2.4.2.45</ecNumber>
    </submittedName>
</protein>
<evidence type="ECO:0000256" key="1">
    <source>
        <dbReference type="ARBA" id="ARBA00004141"/>
    </source>
</evidence>
<dbReference type="AlphaFoldDB" id="A0A8T6QYR5"/>
<proteinExistence type="predicted"/>
<feature type="transmembrane region" description="Helical" evidence="5">
    <location>
        <begin position="128"/>
        <end position="148"/>
    </location>
</feature>
<dbReference type="Gene3D" id="1.10.357.140">
    <property type="entry name" value="UbiA prenyltransferase"/>
    <property type="match status" value="1"/>
</dbReference>
<comment type="subcellular location">
    <subcellularLocation>
        <location evidence="1">Membrane</location>
        <topology evidence="1">Multi-pass membrane protein</topology>
    </subcellularLocation>
</comment>